<keyword evidence="2" id="KW-0732">Signal</keyword>
<sequence>MKTETRLLSASVVLSSSLMLGACASMGGVGQSAGKPLEVGGSQRGELTSSSPRNAKDGSHYERFSVALEADQVVRFALSGALTGVLSLENGEGDFLGSSSDMAGGDISLSQRAEEAGTYVLSVSGQDHRSFGPFRVDAREMTVRNSGALAVGDEIFGWLEGAPNVYTLEVTETGLYQIIQRSSEMDSLLKVSGNGVDLQDDDSAGNLDAQVAAFLEPGSYRVEAGWAMSAERGAYTLTVTSQPLPTDVDLTMGGELPHDDTINGYLAGSPLEYQLVLSEAASVTLTMASSTLDSYLEINGEAVSFSDDDSGGGNSGLDARISTFLGAGTYTVRASQVSGQSGLFTLTSRVESQNLQERLQGLTALRPGASHSARLSSTQDEYKLTIPRSGTYAIEMSSGELDAFLELYGDGVTLSDDDSGSQNVDARITAELPAGDYLLVARTYSRSGAGDYTLTVTRQ</sequence>
<dbReference type="PROSITE" id="PS51257">
    <property type="entry name" value="PROKAR_LIPOPROTEIN"/>
    <property type="match status" value="1"/>
</dbReference>
<dbReference type="Gene3D" id="2.60.120.380">
    <property type="match status" value="2"/>
</dbReference>
<evidence type="ECO:0000313" key="4">
    <source>
        <dbReference type="Proteomes" id="UP000006764"/>
    </source>
</evidence>
<reference evidence="3 4" key="1">
    <citation type="journal article" date="2012" name="J. Bacteriol.">
        <title>Genome sequence of an alkane-degrading bacterium, Alcanivorax pacificus type strain W11-5, isolated from deep sea sediment.</title>
        <authorList>
            <person name="Lai Q."/>
            <person name="Shao Z."/>
        </authorList>
    </citation>
    <scope>NUCLEOTIDE SEQUENCE [LARGE SCALE GENOMIC DNA]</scope>
    <source>
        <strain evidence="3 4">W11-5</strain>
    </source>
</reference>
<dbReference type="HOGENOM" id="CLU_049165_0_0_6"/>
<dbReference type="KEGG" id="apac:S7S_01835"/>
<accession>A0A0B4XI91</accession>
<dbReference type="AlphaFoldDB" id="A0A0B4XI91"/>
<dbReference type="Proteomes" id="UP000006764">
    <property type="component" value="Chromosome"/>
</dbReference>
<feature type="region of interest" description="Disordered" evidence="1">
    <location>
        <begin position="34"/>
        <end position="58"/>
    </location>
</feature>
<evidence type="ECO:0000256" key="1">
    <source>
        <dbReference type="SAM" id="MobiDB-lite"/>
    </source>
</evidence>
<proteinExistence type="predicted"/>
<dbReference type="RefSeq" id="WP_144401558.1">
    <property type="nucleotide sequence ID" value="NZ_CP004387.1"/>
</dbReference>
<name>A0A0B4XI91_9GAMM</name>
<evidence type="ECO:0000256" key="2">
    <source>
        <dbReference type="SAM" id="SignalP"/>
    </source>
</evidence>
<protein>
    <recommendedName>
        <fullName evidence="5">ABC transporter substrate-binding protein</fullName>
    </recommendedName>
</protein>
<keyword evidence="4" id="KW-1185">Reference proteome</keyword>
<dbReference type="OrthoDB" id="8893233at2"/>
<dbReference type="STRING" id="391936.S7S_01835"/>
<evidence type="ECO:0000313" key="3">
    <source>
        <dbReference type="EMBL" id="AJD46791.1"/>
    </source>
</evidence>
<gene>
    <name evidence="3" type="ORF">S7S_01835</name>
</gene>
<dbReference type="EMBL" id="CP004387">
    <property type="protein sequence ID" value="AJD46791.1"/>
    <property type="molecule type" value="Genomic_DNA"/>
</dbReference>
<feature type="signal peptide" evidence="2">
    <location>
        <begin position="1"/>
        <end position="24"/>
    </location>
</feature>
<organism evidence="3 4">
    <name type="scientific">Isoalcanivorax pacificus W11-5</name>
    <dbReference type="NCBI Taxonomy" id="391936"/>
    <lineage>
        <taxon>Bacteria</taxon>
        <taxon>Pseudomonadati</taxon>
        <taxon>Pseudomonadota</taxon>
        <taxon>Gammaproteobacteria</taxon>
        <taxon>Oceanospirillales</taxon>
        <taxon>Alcanivoracaceae</taxon>
        <taxon>Isoalcanivorax</taxon>
    </lineage>
</organism>
<evidence type="ECO:0008006" key="5">
    <source>
        <dbReference type="Google" id="ProtNLM"/>
    </source>
</evidence>
<feature type="chain" id="PRO_5002097225" description="ABC transporter substrate-binding protein" evidence="2">
    <location>
        <begin position="25"/>
        <end position="459"/>
    </location>
</feature>